<keyword evidence="6 7" id="KW-0472">Membrane</keyword>
<comment type="subcellular location">
    <subcellularLocation>
        <location evidence="1">Membrane</location>
        <topology evidence="1">Multi-pass membrane protein</topology>
    </subcellularLocation>
</comment>
<dbReference type="Gene3D" id="1.20.1250.20">
    <property type="entry name" value="MFS general substrate transporter like domains"/>
    <property type="match status" value="3"/>
</dbReference>
<gene>
    <name evidence="9" type="ORF">G7Z17_g434</name>
</gene>
<dbReference type="AlphaFoldDB" id="A0A9P5HGR4"/>
<dbReference type="Pfam" id="PF00083">
    <property type="entry name" value="Sugar_tr"/>
    <property type="match status" value="2"/>
</dbReference>
<comment type="similarity">
    <text evidence="2">Belongs to the major facilitator superfamily. Sugar transporter (TC 2.A.1.1) family.</text>
</comment>
<evidence type="ECO:0000313" key="9">
    <source>
        <dbReference type="EMBL" id="KAF7557712.1"/>
    </source>
</evidence>
<dbReference type="EMBL" id="JAANBB010000003">
    <property type="protein sequence ID" value="KAF7557712.1"/>
    <property type="molecule type" value="Genomic_DNA"/>
</dbReference>
<feature type="transmembrane region" description="Helical" evidence="7">
    <location>
        <begin position="54"/>
        <end position="77"/>
    </location>
</feature>
<evidence type="ECO:0000256" key="5">
    <source>
        <dbReference type="ARBA" id="ARBA00022989"/>
    </source>
</evidence>
<dbReference type="InterPro" id="IPR003663">
    <property type="entry name" value="Sugar/inositol_transpt"/>
</dbReference>
<dbReference type="GO" id="GO:0016020">
    <property type="term" value="C:membrane"/>
    <property type="evidence" value="ECO:0007669"/>
    <property type="project" value="UniProtKB-SubCell"/>
</dbReference>
<feature type="transmembrane region" description="Helical" evidence="7">
    <location>
        <begin position="335"/>
        <end position="352"/>
    </location>
</feature>
<evidence type="ECO:0000256" key="4">
    <source>
        <dbReference type="ARBA" id="ARBA00022692"/>
    </source>
</evidence>
<dbReference type="PANTHER" id="PTHR48022">
    <property type="entry name" value="PLASTIDIC GLUCOSE TRANSPORTER 4"/>
    <property type="match status" value="1"/>
</dbReference>
<evidence type="ECO:0000256" key="2">
    <source>
        <dbReference type="ARBA" id="ARBA00010992"/>
    </source>
</evidence>
<feature type="transmembrane region" description="Helical" evidence="7">
    <location>
        <begin position="86"/>
        <end position="107"/>
    </location>
</feature>
<dbReference type="InterPro" id="IPR050360">
    <property type="entry name" value="MFS_Sugar_Transporters"/>
</dbReference>
<evidence type="ECO:0000256" key="7">
    <source>
        <dbReference type="SAM" id="Phobius"/>
    </source>
</evidence>
<feature type="domain" description="Major facilitator superfamily (MFS) profile" evidence="8">
    <location>
        <begin position="17"/>
        <end position="428"/>
    </location>
</feature>
<dbReference type="Proteomes" id="UP000722485">
    <property type="component" value="Unassembled WGS sequence"/>
</dbReference>
<evidence type="ECO:0000259" key="8">
    <source>
        <dbReference type="PROSITE" id="PS50850"/>
    </source>
</evidence>
<dbReference type="InterPro" id="IPR036259">
    <property type="entry name" value="MFS_trans_sf"/>
</dbReference>
<feature type="transmembrane region" description="Helical" evidence="7">
    <location>
        <begin position="358"/>
        <end position="375"/>
    </location>
</feature>
<feature type="transmembrane region" description="Helical" evidence="7">
    <location>
        <begin position="144"/>
        <end position="167"/>
    </location>
</feature>
<accession>A0A9P5HGR4</accession>
<sequence length="428" mass="47369">MVFSGWMGKGTRLQVGISAMCLTSFVLFGYDQGVFGGILQNENWNAQFSHPNDVMTGIIVSSYTLGCIGGCVLNFFVGEYLGRRRAILLAMVLITVGAVLQAASFGLTELFIGRVTTGFGTGLKSSTVPSYWLDYALSFVGGSFAWRFPLAFQIIFAVAVVIMLIDLPESPRWLFKLNREQEAVEVLCRVFDEPENGEFIQGEKASISAALELEAQESSSSWFALFKDDTVKTRRRVLLAYAVMIMDQATGINLVVFYVPSALTLNVGMDASTAQIVSGCFEGNEKTATAAVAFFFLYMLIFGLTINCAPWVYVPEILPLHARIRGSALAISSEWLWNFIVVMISPILINRIQWKGYLIFMAIAYAFVPIIYLFYPETSNLSLEEIDYLFMDGGPAESIRVRATGTLGKVKKTEFGIEEAEKEEIEGK</sequence>
<evidence type="ECO:0000256" key="6">
    <source>
        <dbReference type="ARBA" id="ARBA00023136"/>
    </source>
</evidence>
<proteinExistence type="inferred from homology"/>
<dbReference type="PRINTS" id="PR00171">
    <property type="entry name" value="SUGRTRNSPORT"/>
</dbReference>
<evidence type="ECO:0000256" key="1">
    <source>
        <dbReference type="ARBA" id="ARBA00004141"/>
    </source>
</evidence>
<dbReference type="InterPro" id="IPR005828">
    <property type="entry name" value="MFS_sugar_transport-like"/>
</dbReference>
<protein>
    <recommendedName>
        <fullName evidence="8">Major facilitator superfamily (MFS) profile domain-containing protein</fullName>
    </recommendedName>
</protein>
<feature type="transmembrane region" description="Helical" evidence="7">
    <location>
        <begin position="291"/>
        <end position="314"/>
    </location>
</feature>
<dbReference type="PROSITE" id="PS50850">
    <property type="entry name" value="MFS"/>
    <property type="match status" value="1"/>
</dbReference>
<dbReference type="SUPFAM" id="SSF103473">
    <property type="entry name" value="MFS general substrate transporter"/>
    <property type="match status" value="1"/>
</dbReference>
<reference evidence="9" key="1">
    <citation type="submission" date="2020-03" db="EMBL/GenBank/DDBJ databases">
        <title>Draft Genome Sequence of Cylindrodendrum hubeiense.</title>
        <authorList>
            <person name="Buettner E."/>
            <person name="Kellner H."/>
        </authorList>
    </citation>
    <scope>NUCLEOTIDE SEQUENCE</scope>
    <source>
        <strain evidence="9">IHI 201604</strain>
    </source>
</reference>
<dbReference type="GO" id="GO:0005351">
    <property type="term" value="F:carbohydrate:proton symporter activity"/>
    <property type="evidence" value="ECO:0007669"/>
    <property type="project" value="TreeGrafter"/>
</dbReference>
<feature type="transmembrane region" description="Helical" evidence="7">
    <location>
        <begin position="237"/>
        <end position="259"/>
    </location>
</feature>
<organism evidence="9 10">
    <name type="scientific">Cylindrodendrum hubeiense</name>
    <dbReference type="NCBI Taxonomy" id="595255"/>
    <lineage>
        <taxon>Eukaryota</taxon>
        <taxon>Fungi</taxon>
        <taxon>Dikarya</taxon>
        <taxon>Ascomycota</taxon>
        <taxon>Pezizomycotina</taxon>
        <taxon>Sordariomycetes</taxon>
        <taxon>Hypocreomycetidae</taxon>
        <taxon>Hypocreales</taxon>
        <taxon>Nectriaceae</taxon>
        <taxon>Cylindrodendrum</taxon>
    </lineage>
</organism>
<feature type="transmembrane region" description="Helical" evidence="7">
    <location>
        <begin position="12"/>
        <end position="30"/>
    </location>
</feature>
<dbReference type="OrthoDB" id="6612291at2759"/>
<keyword evidence="4 7" id="KW-0812">Transmembrane</keyword>
<keyword evidence="5 7" id="KW-1133">Transmembrane helix</keyword>
<dbReference type="PANTHER" id="PTHR48022:SF26">
    <property type="entry name" value="MAJOR FACILITATOR SUPERFAMILY (MFS) PROFILE DOMAIN-CONTAINING PROTEIN-RELATED"/>
    <property type="match status" value="1"/>
</dbReference>
<keyword evidence="10" id="KW-1185">Reference proteome</keyword>
<comment type="caution">
    <text evidence="9">The sequence shown here is derived from an EMBL/GenBank/DDBJ whole genome shotgun (WGS) entry which is preliminary data.</text>
</comment>
<evidence type="ECO:0000256" key="3">
    <source>
        <dbReference type="ARBA" id="ARBA00022448"/>
    </source>
</evidence>
<evidence type="ECO:0000313" key="10">
    <source>
        <dbReference type="Proteomes" id="UP000722485"/>
    </source>
</evidence>
<name>A0A9P5HGR4_9HYPO</name>
<dbReference type="InterPro" id="IPR020846">
    <property type="entry name" value="MFS_dom"/>
</dbReference>
<keyword evidence="3" id="KW-0813">Transport</keyword>